<name>A0ABQ1JY55_9FLAO</name>
<keyword evidence="2" id="KW-1185">Reference proteome</keyword>
<dbReference type="Proteomes" id="UP000615760">
    <property type="component" value="Unassembled WGS sequence"/>
</dbReference>
<dbReference type="RefSeq" id="WP_188621406.1">
    <property type="nucleotide sequence ID" value="NZ_BMJE01000006.1"/>
</dbReference>
<proteinExistence type="predicted"/>
<dbReference type="EMBL" id="BMJE01000006">
    <property type="protein sequence ID" value="GGB82032.1"/>
    <property type="molecule type" value="Genomic_DNA"/>
</dbReference>
<sequence>MGKNQASSKLIHAIEGNLYLVNSDTDIQADMVLLASEKEYRYGGHNYVVEEFVGSNKYKGIVFNYYHSLISTRVDYGNPDESIHISFMLDNPSSSWKDGDRIRIMLLNEVDEHEFIKMKPYFQEYLREFKDRDNVSSEEFDAFNKKWNDNNQNYRVNYRYNINAIIDKPRLMSVFSISDDFVNVDDIKNKLVPRYTKDGGVLTLKLKS</sequence>
<organism evidence="1 2">
    <name type="scientific">Flavobacterium suaedae</name>
    <dbReference type="NCBI Taxonomy" id="1767027"/>
    <lineage>
        <taxon>Bacteria</taxon>
        <taxon>Pseudomonadati</taxon>
        <taxon>Bacteroidota</taxon>
        <taxon>Flavobacteriia</taxon>
        <taxon>Flavobacteriales</taxon>
        <taxon>Flavobacteriaceae</taxon>
        <taxon>Flavobacterium</taxon>
    </lineage>
</organism>
<protein>
    <submittedName>
        <fullName evidence="1">Uncharacterized protein</fullName>
    </submittedName>
</protein>
<reference evidence="2" key="1">
    <citation type="journal article" date="2019" name="Int. J. Syst. Evol. Microbiol.">
        <title>The Global Catalogue of Microorganisms (GCM) 10K type strain sequencing project: providing services to taxonomists for standard genome sequencing and annotation.</title>
        <authorList>
            <consortium name="The Broad Institute Genomics Platform"/>
            <consortium name="The Broad Institute Genome Sequencing Center for Infectious Disease"/>
            <person name="Wu L."/>
            <person name="Ma J."/>
        </authorList>
    </citation>
    <scope>NUCLEOTIDE SEQUENCE [LARGE SCALE GENOMIC DNA]</scope>
    <source>
        <strain evidence="2">CGMCC 1.15461</strain>
    </source>
</reference>
<accession>A0ABQ1JY55</accession>
<evidence type="ECO:0000313" key="2">
    <source>
        <dbReference type="Proteomes" id="UP000615760"/>
    </source>
</evidence>
<comment type="caution">
    <text evidence="1">The sequence shown here is derived from an EMBL/GenBank/DDBJ whole genome shotgun (WGS) entry which is preliminary data.</text>
</comment>
<evidence type="ECO:0000313" key="1">
    <source>
        <dbReference type="EMBL" id="GGB82032.1"/>
    </source>
</evidence>
<gene>
    <name evidence="1" type="ORF">GCM10007424_22570</name>
</gene>